<organism evidence="1 2">
    <name type="scientific">Violaceomyces palustris</name>
    <dbReference type="NCBI Taxonomy" id="1673888"/>
    <lineage>
        <taxon>Eukaryota</taxon>
        <taxon>Fungi</taxon>
        <taxon>Dikarya</taxon>
        <taxon>Basidiomycota</taxon>
        <taxon>Ustilaginomycotina</taxon>
        <taxon>Ustilaginomycetes</taxon>
        <taxon>Violaceomycetales</taxon>
        <taxon>Violaceomycetaceae</taxon>
        <taxon>Violaceomyces</taxon>
    </lineage>
</organism>
<proteinExistence type="predicted"/>
<evidence type="ECO:0000313" key="1">
    <source>
        <dbReference type="EMBL" id="PWN53182.1"/>
    </source>
</evidence>
<sequence>MPPPSSSVASRLSSLERDQTHLATKSHRTELEAQISRLSLDPSSNFTSKNAPVSQHSQRGMAKQDHVNSSSSSGQLGSNAAPQPKVNNSGLLIPIRGPGLPTSASQSFFSQNGGIIPGQGHASNQQFNRVAQSSNPSASSSSSSSSTTTTSSSNIRSAVDQPLGSRVPLSKLAMGNLHVQPLTGGGGGGAHTKVEDSNHAKLGQSARSRPPSMALVRQLGSQANNHSSGIGRKPSSINKNEAGQETTTATTTRVTANAHAVDLGRYDGGLERDEKRGRRGTGLGGKSSVLAKSEKKDSLDSLAIDSAETGRAHAPTRSWSLKDFEMGRPLGKGKFGRVYMVRTAVGQSKGYIIALKCMYKNELVHHKVEKQLRREIEIQMNLRHPNILRLHGYFHDEGRVFLMLEFAGKGELYKLMNKLPDRRFNEKTAAQYIAQMADALSYLHSKHVIHRDIKPENLLLGIRGELKIGDFGWSVHAPGNRRTTMCGTLDYLPPEMVEGRQHGEAVDLWALGVLCYEFLDGVPPFEEVESQSMTYKRIASVDLHIPSHFSDEVANLVSSLVRKNPEERLPLSRVLRHPWIQRYDPDAARRASRGNEARR</sequence>
<accession>A0ACD0P5A7</accession>
<gene>
    <name evidence="1" type="ORF">IE53DRAFT_384364</name>
</gene>
<keyword evidence="2" id="KW-1185">Reference proteome</keyword>
<protein>
    <submittedName>
        <fullName evidence="1">Kinase-like protein</fullName>
    </submittedName>
</protein>
<dbReference type="EMBL" id="KZ819738">
    <property type="protein sequence ID" value="PWN53182.1"/>
    <property type="molecule type" value="Genomic_DNA"/>
</dbReference>
<dbReference type="Proteomes" id="UP000245626">
    <property type="component" value="Unassembled WGS sequence"/>
</dbReference>
<evidence type="ECO:0000313" key="2">
    <source>
        <dbReference type="Proteomes" id="UP000245626"/>
    </source>
</evidence>
<reference evidence="1 2" key="1">
    <citation type="journal article" date="2018" name="Mol. Biol. Evol.">
        <title>Broad Genomic Sampling Reveals a Smut Pathogenic Ancestry of the Fungal Clade Ustilaginomycotina.</title>
        <authorList>
            <person name="Kijpornyongpan T."/>
            <person name="Mondo S.J."/>
            <person name="Barry K."/>
            <person name="Sandor L."/>
            <person name="Lee J."/>
            <person name="Lipzen A."/>
            <person name="Pangilinan J."/>
            <person name="LaButti K."/>
            <person name="Hainaut M."/>
            <person name="Henrissat B."/>
            <person name="Grigoriev I.V."/>
            <person name="Spatafora J.W."/>
            <person name="Aime M.C."/>
        </authorList>
    </citation>
    <scope>NUCLEOTIDE SEQUENCE [LARGE SCALE GENOMIC DNA]</scope>
    <source>
        <strain evidence="1 2">SA 807</strain>
    </source>
</reference>
<name>A0ACD0P5A7_9BASI</name>